<dbReference type="Gene3D" id="3.40.50.2300">
    <property type="match status" value="2"/>
</dbReference>
<dbReference type="OrthoDB" id="234496at2"/>
<dbReference type="InterPro" id="IPR000843">
    <property type="entry name" value="HTH_LacI"/>
</dbReference>
<sequence>MLDAEALWEHNRGQNRWHPKRFWSFKKAKHVNLKQLSQLLGLSQTTVSRALNGYQEVNAETRQRVLDAVRETGYRPNRAAQRLATGRAGSIGLVMPTADGIESDVHFGEFLAGLGDEAVKHDFHFVINPSHPEDEVATCRRLVASGNVDALLLAYMREKDPRIAMLKSLKTPFLVHGRSIGMPTDYPFVDIDNTGAFYDAARLLAQLGHRHFALLNGPEHLTFAIRRKKGTVRALAEHGLELREDCVQHSQMTDEHGFRAMERFLQLDTPPTAVLCSSTVLALGAVRAIGQAGLKLGTDISLIAHDDVLPMLKPENFMVPLTTTRSSLRAAGQRIGRRLIAGILQLETLPQQELWKTDLIVRASTGPAPGK</sequence>
<name>A0A6N8TKM8_SHIZO</name>
<accession>A0A6N8TKM8</accession>
<dbReference type="SUPFAM" id="SSF53822">
    <property type="entry name" value="Periplasmic binding protein-like I"/>
    <property type="match status" value="1"/>
</dbReference>
<dbReference type="GO" id="GO:0000976">
    <property type="term" value="F:transcription cis-regulatory region binding"/>
    <property type="evidence" value="ECO:0007669"/>
    <property type="project" value="TreeGrafter"/>
</dbReference>
<evidence type="ECO:0000256" key="2">
    <source>
        <dbReference type="ARBA" id="ARBA00023125"/>
    </source>
</evidence>
<proteinExistence type="predicted"/>
<evidence type="ECO:0000313" key="6">
    <source>
        <dbReference type="Proteomes" id="UP000440304"/>
    </source>
</evidence>
<dbReference type="PANTHER" id="PTHR30146:SF109">
    <property type="entry name" value="HTH-TYPE TRANSCRIPTIONAL REGULATOR GALS"/>
    <property type="match status" value="1"/>
</dbReference>
<evidence type="ECO:0000256" key="1">
    <source>
        <dbReference type="ARBA" id="ARBA00023015"/>
    </source>
</evidence>
<dbReference type="GO" id="GO:0003700">
    <property type="term" value="F:DNA-binding transcription factor activity"/>
    <property type="evidence" value="ECO:0007669"/>
    <property type="project" value="TreeGrafter"/>
</dbReference>
<dbReference type="PANTHER" id="PTHR30146">
    <property type="entry name" value="LACI-RELATED TRANSCRIPTIONAL REPRESSOR"/>
    <property type="match status" value="1"/>
</dbReference>
<keyword evidence="1" id="KW-0805">Transcription regulation</keyword>
<dbReference type="AlphaFoldDB" id="A0A6N8TKM8"/>
<dbReference type="EMBL" id="WUML01000013">
    <property type="protein sequence ID" value="MXO01664.1"/>
    <property type="molecule type" value="Genomic_DNA"/>
</dbReference>
<gene>
    <name evidence="5" type="ORF">GR156_15195</name>
</gene>
<dbReference type="SUPFAM" id="SSF47413">
    <property type="entry name" value="lambda repressor-like DNA-binding domains"/>
    <property type="match status" value="1"/>
</dbReference>
<dbReference type="PROSITE" id="PS50932">
    <property type="entry name" value="HTH_LACI_2"/>
    <property type="match status" value="1"/>
</dbReference>
<dbReference type="InterPro" id="IPR010982">
    <property type="entry name" value="Lambda_DNA-bd_dom_sf"/>
</dbReference>
<dbReference type="CDD" id="cd01392">
    <property type="entry name" value="HTH_LacI"/>
    <property type="match status" value="1"/>
</dbReference>
<keyword evidence="2 5" id="KW-0238">DNA-binding</keyword>
<evidence type="ECO:0000313" key="5">
    <source>
        <dbReference type="EMBL" id="MXO01664.1"/>
    </source>
</evidence>
<dbReference type="Pfam" id="PF00356">
    <property type="entry name" value="LacI"/>
    <property type="match status" value="1"/>
</dbReference>
<reference evidence="5 6" key="1">
    <citation type="submission" date="2019-12" db="EMBL/GenBank/DDBJ databases">
        <title>Shinella granuli gen. nov., sp. nov., and proposal of the reclassification of Zoogloea ramigera ATCC 19623 as Shinella zoogloeoides sp. nov.</title>
        <authorList>
            <person name="Gao J."/>
        </authorList>
    </citation>
    <scope>NUCLEOTIDE SEQUENCE [LARGE SCALE GENOMIC DNA]</scope>
    <source>
        <strain evidence="5 6">DSM 287</strain>
    </source>
</reference>
<dbReference type="Gene3D" id="1.10.260.40">
    <property type="entry name" value="lambda repressor-like DNA-binding domains"/>
    <property type="match status" value="1"/>
</dbReference>
<comment type="caution">
    <text evidence="5">The sequence shown here is derived from an EMBL/GenBank/DDBJ whole genome shotgun (WGS) entry which is preliminary data.</text>
</comment>
<dbReference type="InterPro" id="IPR001761">
    <property type="entry name" value="Peripla_BP/Lac1_sug-bd_dom"/>
</dbReference>
<protein>
    <submittedName>
        <fullName evidence="5">LacI family DNA-binding transcriptional regulator</fullName>
    </submittedName>
</protein>
<dbReference type="CDD" id="cd20010">
    <property type="entry name" value="PBP1_AglR-like"/>
    <property type="match status" value="1"/>
</dbReference>
<evidence type="ECO:0000256" key="3">
    <source>
        <dbReference type="ARBA" id="ARBA00023163"/>
    </source>
</evidence>
<dbReference type="Proteomes" id="UP000440304">
    <property type="component" value="Unassembled WGS sequence"/>
</dbReference>
<feature type="domain" description="HTH lacI-type" evidence="4">
    <location>
        <begin position="31"/>
        <end position="85"/>
    </location>
</feature>
<dbReference type="Pfam" id="PF00532">
    <property type="entry name" value="Peripla_BP_1"/>
    <property type="match status" value="1"/>
</dbReference>
<evidence type="ECO:0000259" key="4">
    <source>
        <dbReference type="PROSITE" id="PS50932"/>
    </source>
</evidence>
<organism evidence="5 6">
    <name type="scientific">Shinella zoogloeoides</name>
    <name type="common">Crabtreella saccharophila</name>
    <dbReference type="NCBI Taxonomy" id="352475"/>
    <lineage>
        <taxon>Bacteria</taxon>
        <taxon>Pseudomonadati</taxon>
        <taxon>Pseudomonadota</taxon>
        <taxon>Alphaproteobacteria</taxon>
        <taxon>Hyphomicrobiales</taxon>
        <taxon>Rhizobiaceae</taxon>
        <taxon>Shinella</taxon>
    </lineage>
</organism>
<dbReference type="SMART" id="SM00354">
    <property type="entry name" value="HTH_LACI"/>
    <property type="match status" value="1"/>
</dbReference>
<keyword evidence="3" id="KW-0804">Transcription</keyword>
<dbReference type="InterPro" id="IPR028082">
    <property type="entry name" value="Peripla_BP_I"/>
</dbReference>